<dbReference type="HOGENOM" id="CLU_3221461_0_0_5"/>
<proteinExistence type="predicted"/>
<accession>Q164D3</accession>
<evidence type="ECO:0000313" key="1">
    <source>
        <dbReference type="EMBL" id="ABG32660.1"/>
    </source>
</evidence>
<dbReference type="EMBL" id="CP000362">
    <property type="protein sequence ID" value="ABG32660.1"/>
    <property type="molecule type" value="Genomic_DNA"/>
</dbReference>
<dbReference type="AlphaFoldDB" id="Q164D3"/>
<keyword evidence="2" id="KW-1185">Reference proteome</keyword>
<evidence type="ECO:0000313" key="2">
    <source>
        <dbReference type="Proteomes" id="UP000007029"/>
    </source>
</evidence>
<sequence length="44" mass="4424">MANSASRALGGRSSKGVGAFCDKPLTRKAVGEGGDCVIDHAFVS</sequence>
<organism evidence="1 2">
    <name type="scientific">Roseobacter denitrificans (strain ATCC 33942 / OCh 114)</name>
    <name type="common">Erythrobacter sp. (strain OCh 114)</name>
    <name type="synonym">Roseobacter denitrificans</name>
    <dbReference type="NCBI Taxonomy" id="375451"/>
    <lineage>
        <taxon>Bacteria</taxon>
        <taxon>Pseudomonadati</taxon>
        <taxon>Pseudomonadota</taxon>
        <taxon>Alphaproteobacteria</taxon>
        <taxon>Rhodobacterales</taxon>
        <taxon>Roseobacteraceae</taxon>
        <taxon>Roseobacter</taxon>
    </lineage>
</organism>
<dbReference type="Proteomes" id="UP000007029">
    <property type="component" value="Chromosome"/>
</dbReference>
<protein>
    <submittedName>
        <fullName evidence="1">Uncharacterized protein</fullName>
    </submittedName>
</protein>
<name>Q164D3_ROSDO</name>
<dbReference type="KEGG" id="rde:RD1_3152"/>
<gene>
    <name evidence="1" type="ordered locus">RD1_3152</name>
</gene>
<reference evidence="1 2" key="1">
    <citation type="journal article" date="2007" name="J. Bacteriol.">
        <title>The complete genome sequence of Roseobacter denitrificans reveals a mixotrophic rather than photosynthetic metabolism.</title>
        <authorList>
            <person name="Swingley W.D."/>
            <person name="Sadekar S."/>
            <person name="Mastrian S.D."/>
            <person name="Matthies H.J."/>
            <person name="Hao J."/>
            <person name="Ramos H."/>
            <person name="Acharya C.R."/>
            <person name="Conrad A.L."/>
            <person name="Taylor H.L."/>
            <person name="Dejesa L.C."/>
            <person name="Shah M.K."/>
            <person name="O'huallachain M.E."/>
            <person name="Lince M.T."/>
            <person name="Blankenship R.E."/>
            <person name="Beatty J.T."/>
            <person name="Touchman J.W."/>
        </authorList>
    </citation>
    <scope>NUCLEOTIDE SEQUENCE [LARGE SCALE GENOMIC DNA]</scope>
    <source>
        <strain evidence="2">ATCC 33942 / OCh 114</strain>
    </source>
</reference>